<dbReference type="Proteomes" id="UP000302163">
    <property type="component" value="Chromosome"/>
</dbReference>
<dbReference type="KEGG" id="izh:FEM41_00460"/>
<keyword evidence="2" id="KW-1185">Reference proteome</keyword>
<name>A0A4P8YCN6_9ENTR</name>
<dbReference type="OrthoDB" id="7059963at2"/>
<organism evidence="1 2">
    <name type="scientific">Jejubacter calystegiae</name>
    <dbReference type="NCBI Taxonomy" id="2579935"/>
    <lineage>
        <taxon>Bacteria</taxon>
        <taxon>Pseudomonadati</taxon>
        <taxon>Pseudomonadota</taxon>
        <taxon>Gammaproteobacteria</taxon>
        <taxon>Enterobacterales</taxon>
        <taxon>Enterobacteriaceae</taxon>
        <taxon>Jejubacter</taxon>
    </lineage>
</organism>
<evidence type="ECO:0000313" key="1">
    <source>
        <dbReference type="EMBL" id="QCT18221.1"/>
    </source>
</evidence>
<proteinExistence type="predicted"/>
<gene>
    <name evidence="1" type="ORF">FEM41_00460</name>
</gene>
<protein>
    <submittedName>
        <fullName evidence="1">DUF2509 family protein</fullName>
    </submittedName>
</protein>
<reference evidence="1 2" key="1">
    <citation type="submission" date="2019-05" db="EMBL/GenBank/DDBJ databases">
        <title>Complete genome sequence of Izhakiella calystegiae KSNA2, an endophyte isolated from beach morning glory (Calystegia soldanella).</title>
        <authorList>
            <person name="Jiang L."/>
            <person name="Jeong J.C."/>
            <person name="Kim C.Y."/>
            <person name="Kim D.H."/>
            <person name="Kim S.W."/>
            <person name="Lee j."/>
        </authorList>
    </citation>
    <scope>NUCLEOTIDE SEQUENCE [LARGE SCALE GENOMIC DNA]</scope>
    <source>
        <strain evidence="1 2">KSNA2</strain>
    </source>
</reference>
<dbReference type="InterPro" id="IPR019652">
    <property type="entry name" value="DUF2509"/>
</dbReference>
<dbReference type="Pfam" id="PF10713">
    <property type="entry name" value="DUF2509"/>
    <property type="match status" value="1"/>
</dbReference>
<dbReference type="RefSeq" id="WP_138093219.1">
    <property type="nucleotide sequence ID" value="NZ_CP040428.1"/>
</dbReference>
<sequence>MNRRRRQRGSALLMVLMTLALGTLLLRGLGLHHRLRQPILALEIQRIQMSSRAHSALAWGMRQTWAPTPTWQCREAPDQGRACLRTTASDEVVLMGLDSTETMRYWQWGTITAERIRAQPRGWSDFCPLADGGCELP</sequence>
<evidence type="ECO:0000313" key="2">
    <source>
        <dbReference type="Proteomes" id="UP000302163"/>
    </source>
</evidence>
<dbReference type="AlphaFoldDB" id="A0A4P8YCN6"/>
<dbReference type="EMBL" id="CP040428">
    <property type="protein sequence ID" value="QCT18221.1"/>
    <property type="molecule type" value="Genomic_DNA"/>
</dbReference>
<accession>A0A4P8YCN6</accession>